<evidence type="ECO:0000313" key="2">
    <source>
        <dbReference type="EMBL" id="GAI33439.1"/>
    </source>
</evidence>
<feature type="domain" description="Polysaccharide pyruvyl transferase" evidence="1">
    <location>
        <begin position="5"/>
        <end position="98"/>
    </location>
</feature>
<proteinExistence type="predicted"/>
<accession>X1PRA4</accession>
<comment type="caution">
    <text evidence="2">The sequence shown here is derived from an EMBL/GenBank/DDBJ whole genome shotgun (WGS) entry which is preliminary data.</text>
</comment>
<evidence type="ECO:0000259" key="1">
    <source>
        <dbReference type="Pfam" id="PF04230"/>
    </source>
</evidence>
<dbReference type="Pfam" id="PF04230">
    <property type="entry name" value="PS_pyruv_trans"/>
    <property type="match status" value="1"/>
</dbReference>
<protein>
    <recommendedName>
        <fullName evidence="1">Polysaccharide pyruvyl transferase domain-containing protein</fullName>
    </recommendedName>
</protein>
<organism evidence="2">
    <name type="scientific">marine sediment metagenome</name>
    <dbReference type="NCBI Taxonomy" id="412755"/>
    <lineage>
        <taxon>unclassified sequences</taxon>
        <taxon>metagenomes</taxon>
        <taxon>ecological metagenomes</taxon>
    </lineage>
</organism>
<feature type="non-terminal residue" evidence="2">
    <location>
        <position position="111"/>
    </location>
</feature>
<gene>
    <name evidence="2" type="ORF">S06H3_45436</name>
</gene>
<name>X1PRA4_9ZZZZ</name>
<sequence>MKLMAQVVDYLVSRLDAKVILVPEVIGPTEASDDRVIGALVLDKVEHKDRALSITNEYGPEELRGLIGQCDLFIGARMHANIAAFSMHIPTIAIAYSYKFHGIMKMLGQEN</sequence>
<dbReference type="PANTHER" id="PTHR36836">
    <property type="entry name" value="COLANIC ACID BIOSYNTHESIS PROTEIN WCAK"/>
    <property type="match status" value="1"/>
</dbReference>
<reference evidence="2" key="1">
    <citation type="journal article" date="2014" name="Front. Microbiol.">
        <title>High frequency of phylogenetically diverse reductive dehalogenase-homologous genes in deep subseafloor sedimentary metagenomes.</title>
        <authorList>
            <person name="Kawai M."/>
            <person name="Futagami T."/>
            <person name="Toyoda A."/>
            <person name="Takaki Y."/>
            <person name="Nishi S."/>
            <person name="Hori S."/>
            <person name="Arai W."/>
            <person name="Tsubouchi T."/>
            <person name="Morono Y."/>
            <person name="Uchiyama I."/>
            <person name="Ito T."/>
            <person name="Fujiyama A."/>
            <person name="Inagaki F."/>
            <person name="Takami H."/>
        </authorList>
    </citation>
    <scope>NUCLEOTIDE SEQUENCE</scope>
    <source>
        <strain evidence="2">Expedition CK06-06</strain>
    </source>
</reference>
<dbReference type="AlphaFoldDB" id="X1PRA4"/>
<dbReference type="PANTHER" id="PTHR36836:SF1">
    <property type="entry name" value="COLANIC ACID BIOSYNTHESIS PROTEIN WCAK"/>
    <property type="match status" value="1"/>
</dbReference>
<dbReference type="EMBL" id="BARV01028367">
    <property type="protein sequence ID" value="GAI33439.1"/>
    <property type="molecule type" value="Genomic_DNA"/>
</dbReference>
<dbReference type="InterPro" id="IPR007345">
    <property type="entry name" value="Polysacch_pyruvyl_Trfase"/>
</dbReference>